<keyword evidence="4 6" id="KW-0808">Transferase</keyword>
<dbReference type="AlphaFoldDB" id="A0A5S4G8V4"/>
<comment type="pathway">
    <text evidence="1">Cell wall biogenesis; cell wall polysaccharide biosynthesis.</text>
</comment>
<dbReference type="InterPro" id="IPR029044">
    <property type="entry name" value="Nucleotide-diphossugar_trans"/>
</dbReference>
<organism evidence="6 7">
    <name type="scientific">Nonomuraea zeae</name>
    <dbReference type="NCBI Taxonomy" id="1642303"/>
    <lineage>
        <taxon>Bacteria</taxon>
        <taxon>Bacillati</taxon>
        <taxon>Actinomycetota</taxon>
        <taxon>Actinomycetes</taxon>
        <taxon>Streptosporangiales</taxon>
        <taxon>Streptosporangiaceae</taxon>
        <taxon>Nonomuraea</taxon>
    </lineage>
</organism>
<dbReference type="OrthoDB" id="9771846at2"/>
<reference evidence="6 7" key="1">
    <citation type="submission" date="2019-05" db="EMBL/GenBank/DDBJ databases">
        <title>Draft genome sequence of Nonomuraea zeae DSM 100528.</title>
        <authorList>
            <person name="Saricaoglu S."/>
            <person name="Isik K."/>
        </authorList>
    </citation>
    <scope>NUCLEOTIDE SEQUENCE [LARGE SCALE GENOMIC DNA]</scope>
    <source>
        <strain evidence="6 7">DSM 100528</strain>
    </source>
</reference>
<evidence type="ECO:0000313" key="7">
    <source>
        <dbReference type="Proteomes" id="UP000306628"/>
    </source>
</evidence>
<dbReference type="PANTHER" id="PTHR43179:SF12">
    <property type="entry name" value="GALACTOFURANOSYLTRANSFERASE GLFT2"/>
    <property type="match status" value="1"/>
</dbReference>
<comment type="caution">
    <text evidence="6">The sequence shown here is derived from an EMBL/GenBank/DDBJ whole genome shotgun (WGS) entry which is preliminary data.</text>
</comment>
<dbReference type="Pfam" id="PF00535">
    <property type="entry name" value="Glycos_transf_2"/>
    <property type="match status" value="1"/>
</dbReference>
<evidence type="ECO:0000259" key="5">
    <source>
        <dbReference type="Pfam" id="PF00535"/>
    </source>
</evidence>
<evidence type="ECO:0000256" key="4">
    <source>
        <dbReference type="ARBA" id="ARBA00022679"/>
    </source>
</evidence>
<gene>
    <name evidence="6" type="ORF">ETD85_32885</name>
</gene>
<name>A0A5S4G8V4_9ACTN</name>
<dbReference type="GO" id="GO:0016757">
    <property type="term" value="F:glycosyltransferase activity"/>
    <property type="evidence" value="ECO:0007669"/>
    <property type="project" value="UniProtKB-KW"/>
</dbReference>
<keyword evidence="3" id="KW-0328">Glycosyltransferase</keyword>
<sequence length="319" mass="33103">MTPGASRIAVVIVTYNSARILGGCLASLPGGAQGVDLAAVVVADNASKDGSLAIAEQAADQATEQATDQAAGLPIRAVQVGRNAGYAAAVNAGIAALDLGEIDAVFVMNPDCRLRPGSLAALAAALGRARTGIAVPMLVSTEGVLHHSLRRAPTVRGALAEALIGGRLADRVGALGEMITDPGRYERPGPAVWATGAAMLISTAAISDIGPWDESFLLYSEETEYALRAGDLGWTLWYESTAVVEHIGGEAKVNPMLAALLTVNRVRLFRRRRGRLASAAFYLAVLLGEAIRAAAGRRTARASLVALLRPSRRLRALPG</sequence>
<evidence type="ECO:0000256" key="2">
    <source>
        <dbReference type="ARBA" id="ARBA00006739"/>
    </source>
</evidence>
<dbReference type="InterPro" id="IPR001173">
    <property type="entry name" value="Glyco_trans_2-like"/>
</dbReference>
<evidence type="ECO:0000313" key="6">
    <source>
        <dbReference type="EMBL" id="TMR29292.1"/>
    </source>
</evidence>
<dbReference type="SUPFAM" id="SSF53448">
    <property type="entry name" value="Nucleotide-diphospho-sugar transferases"/>
    <property type="match status" value="1"/>
</dbReference>
<proteinExistence type="inferred from homology"/>
<evidence type="ECO:0000256" key="1">
    <source>
        <dbReference type="ARBA" id="ARBA00004776"/>
    </source>
</evidence>
<dbReference type="EMBL" id="VCKX01000123">
    <property type="protein sequence ID" value="TMR29292.1"/>
    <property type="molecule type" value="Genomic_DNA"/>
</dbReference>
<keyword evidence="7" id="KW-1185">Reference proteome</keyword>
<dbReference type="RefSeq" id="WP_138693707.1">
    <property type="nucleotide sequence ID" value="NZ_JBHSAZ010000013.1"/>
</dbReference>
<protein>
    <submittedName>
        <fullName evidence="6">Glycosyltransferase family 2 protein</fullName>
    </submittedName>
</protein>
<comment type="similarity">
    <text evidence="2">Belongs to the glycosyltransferase 2 family.</text>
</comment>
<dbReference type="PANTHER" id="PTHR43179">
    <property type="entry name" value="RHAMNOSYLTRANSFERASE WBBL"/>
    <property type="match status" value="1"/>
</dbReference>
<dbReference type="Proteomes" id="UP000306628">
    <property type="component" value="Unassembled WGS sequence"/>
</dbReference>
<evidence type="ECO:0000256" key="3">
    <source>
        <dbReference type="ARBA" id="ARBA00022676"/>
    </source>
</evidence>
<dbReference type="Gene3D" id="3.90.550.10">
    <property type="entry name" value="Spore Coat Polysaccharide Biosynthesis Protein SpsA, Chain A"/>
    <property type="match status" value="1"/>
</dbReference>
<accession>A0A5S4G8V4</accession>
<feature type="domain" description="Glycosyltransferase 2-like" evidence="5">
    <location>
        <begin position="10"/>
        <end position="146"/>
    </location>
</feature>